<protein>
    <submittedName>
        <fullName evidence="1">Uncharacterized protein</fullName>
    </submittedName>
</protein>
<reference evidence="1 2" key="1">
    <citation type="journal article" date="2011" name="Proc. Natl. Acad. Sci. U.S.A.">
        <title>Comparative genomics of xylose-fermenting fungi for enhanced biofuel production.</title>
        <authorList>
            <person name="Wohlbach D.J."/>
            <person name="Kuo A."/>
            <person name="Sato T.K."/>
            <person name="Potts K.M."/>
            <person name="Salamov A.A."/>
            <person name="LaButti K.M."/>
            <person name="Sun H."/>
            <person name="Clum A."/>
            <person name="Pangilinan J.L."/>
            <person name="Lindquist E.A."/>
            <person name="Lucas S."/>
            <person name="Lapidus A."/>
            <person name="Jin M."/>
            <person name="Gunawan C."/>
            <person name="Balan V."/>
            <person name="Dale B.E."/>
            <person name="Jeffries T.W."/>
            <person name="Zinkel R."/>
            <person name="Barry K.W."/>
            <person name="Grigoriev I.V."/>
            <person name="Gasch A.P."/>
        </authorList>
    </citation>
    <scope>NUCLEOTIDE SEQUENCE [LARGE SCALE GENOMIC DNA]</scope>
    <source>
        <strain evidence="2">ATCC 10573 / BCRC 21748 / CBS 615 / JCM 9827 / NBRC 10315 / NRRL Y-1498 / VKM Y-70</strain>
    </source>
</reference>
<proteinExistence type="predicted"/>
<dbReference type="EMBL" id="GL996512">
    <property type="protein sequence ID" value="EGV66016.1"/>
    <property type="molecule type" value="Genomic_DNA"/>
</dbReference>
<dbReference type="AlphaFoldDB" id="G3AZ61"/>
<sequence>MENCFNTTRPVLSHGDSSNRIYQFSPEHVEIQELDSRLLKRSKSVKSLDHPVSFIPSISSSAI</sequence>
<dbReference type="HOGENOM" id="CLU_2891931_0_0_1"/>
<organism evidence="2">
    <name type="scientific">Candida tenuis (strain ATCC 10573 / BCRC 21748 / CBS 615 / JCM 9827 / NBRC 10315 / NRRL Y-1498 / VKM Y-70)</name>
    <name type="common">Yeast</name>
    <name type="synonym">Yamadazyma tenuis</name>
    <dbReference type="NCBI Taxonomy" id="590646"/>
    <lineage>
        <taxon>Eukaryota</taxon>
        <taxon>Fungi</taxon>
        <taxon>Dikarya</taxon>
        <taxon>Ascomycota</taxon>
        <taxon>Saccharomycotina</taxon>
        <taxon>Pichiomycetes</taxon>
        <taxon>Debaryomycetaceae</taxon>
        <taxon>Yamadazyma</taxon>
    </lineage>
</organism>
<gene>
    <name evidence="1" type="ORF">CANTEDRAFT_112878</name>
</gene>
<dbReference type="Proteomes" id="UP000000707">
    <property type="component" value="Unassembled WGS sequence"/>
</dbReference>
<name>G3AZ61_CANTC</name>
<keyword evidence="2" id="KW-1185">Reference proteome</keyword>
<accession>G3AZ61</accession>
<evidence type="ECO:0000313" key="1">
    <source>
        <dbReference type="EMBL" id="EGV66016.1"/>
    </source>
</evidence>
<feature type="non-terminal residue" evidence="1">
    <location>
        <position position="63"/>
    </location>
</feature>
<evidence type="ECO:0000313" key="2">
    <source>
        <dbReference type="Proteomes" id="UP000000707"/>
    </source>
</evidence>